<keyword evidence="4" id="KW-1185">Reference proteome</keyword>
<dbReference type="VEuPathDB" id="FungiDB:PV08_00242"/>
<dbReference type="HOGENOM" id="CLU_000288_125_8_1"/>
<evidence type="ECO:0000259" key="2">
    <source>
        <dbReference type="Pfam" id="PF25000"/>
    </source>
</evidence>
<protein>
    <recommendedName>
        <fullName evidence="5">NB-ARC domain-containing protein</fullName>
    </recommendedName>
</protein>
<gene>
    <name evidence="3" type="ORF">PV08_00242</name>
</gene>
<dbReference type="InterPro" id="IPR011990">
    <property type="entry name" value="TPR-like_helical_dom_sf"/>
</dbReference>
<evidence type="ECO:0000313" key="4">
    <source>
        <dbReference type="Proteomes" id="UP000053328"/>
    </source>
</evidence>
<feature type="domain" description="NB-ARC" evidence="1">
    <location>
        <begin position="75"/>
        <end position="234"/>
    </location>
</feature>
<dbReference type="InterPro" id="IPR056681">
    <property type="entry name" value="DUF7779"/>
</dbReference>
<dbReference type="GO" id="GO:0043531">
    <property type="term" value="F:ADP binding"/>
    <property type="evidence" value="ECO:0007669"/>
    <property type="project" value="InterPro"/>
</dbReference>
<dbReference type="InterPro" id="IPR053137">
    <property type="entry name" value="NLR-like"/>
</dbReference>
<dbReference type="InterPro" id="IPR019734">
    <property type="entry name" value="TPR_rpt"/>
</dbReference>
<evidence type="ECO:0000313" key="3">
    <source>
        <dbReference type="EMBL" id="KIW19668.1"/>
    </source>
</evidence>
<dbReference type="OrthoDB" id="4120698at2759"/>
<dbReference type="Pfam" id="PF00931">
    <property type="entry name" value="NB-ARC"/>
    <property type="match status" value="1"/>
</dbReference>
<dbReference type="Pfam" id="PF13374">
    <property type="entry name" value="TPR_10"/>
    <property type="match status" value="2"/>
</dbReference>
<dbReference type="Pfam" id="PF25000">
    <property type="entry name" value="DUF7779"/>
    <property type="match status" value="1"/>
</dbReference>
<dbReference type="GeneID" id="27327325"/>
<dbReference type="PANTHER" id="PTHR46082:SF6">
    <property type="entry name" value="AAA+ ATPASE DOMAIN-CONTAINING PROTEIN-RELATED"/>
    <property type="match status" value="1"/>
</dbReference>
<dbReference type="STRING" id="91928.A0A0D2BL31"/>
<accession>A0A0D2BL31</accession>
<feature type="domain" description="DUF7779" evidence="2">
    <location>
        <begin position="324"/>
        <end position="423"/>
    </location>
</feature>
<reference evidence="3 4" key="1">
    <citation type="submission" date="2015-01" db="EMBL/GenBank/DDBJ databases">
        <title>The Genome Sequence of Exophiala spinifera CBS89968.</title>
        <authorList>
            <consortium name="The Broad Institute Genomics Platform"/>
            <person name="Cuomo C."/>
            <person name="de Hoog S."/>
            <person name="Gorbushina A."/>
            <person name="Stielow B."/>
            <person name="Teixiera M."/>
            <person name="Abouelleil A."/>
            <person name="Chapman S.B."/>
            <person name="Priest M."/>
            <person name="Young S.K."/>
            <person name="Wortman J."/>
            <person name="Nusbaum C."/>
            <person name="Birren B."/>
        </authorList>
    </citation>
    <scope>NUCLEOTIDE SEQUENCE [LARGE SCALE GENOMIC DNA]</scope>
    <source>
        <strain evidence="3 4">CBS 89968</strain>
    </source>
</reference>
<dbReference type="AlphaFoldDB" id="A0A0D2BL31"/>
<evidence type="ECO:0008006" key="5">
    <source>
        <dbReference type="Google" id="ProtNLM"/>
    </source>
</evidence>
<name>A0A0D2BL31_9EURO</name>
<dbReference type="Gene3D" id="1.25.40.10">
    <property type="entry name" value="Tetratricopeptide repeat domain"/>
    <property type="match status" value="3"/>
</dbReference>
<evidence type="ECO:0000259" key="1">
    <source>
        <dbReference type="Pfam" id="PF00931"/>
    </source>
</evidence>
<dbReference type="InterPro" id="IPR002182">
    <property type="entry name" value="NB-ARC"/>
</dbReference>
<dbReference type="InterPro" id="IPR027417">
    <property type="entry name" value="P-loop_NTPase"/>
</dbReference>
<dbReference type="NCBIfam" id="NF040586">
    <property type="entry name" value="FxSxx_TPR"/>
    <property type="match status" value="1"/>
</dbReference>
<sequence>MALPSFAVTFPDSLNHGSQIGVVQNSTIHNNTNNTITRPETPPSPSSFVPFPRDAHFVDRGTLLDEIHGSCFAKTSWTALVGFGGVGKSQLAIEYTYRLSEETPDIWIFWIHAGNATRFTQDFQEVADIVKIPERHTPDADICSLVHNWLRNKKNGKWLLVLDSLDNADFLFETHQESVRRSKPLIEYLPRTSHGSILITTRTKAVAVRFVEEQDAISVEPMIKKQALALLRLKLGKLGLQENDPDVESLARALEYMPLAIVQAAAYISQRAPRCTIGQYLKKFWKSDNGKEMLLSHEGGHLRRDRDAKNSIIATWQISFDHIKHIRPSSADLLSLMSFFDPQGIPESLLRNRAETSDECESMRTAGVDEEVEEGSSSVSMDMDEFEEDILTLRNYSFISLNMDKITFQMHSLVQLATRRWLERHGQFEKWNIQYIKNLNKYFPDGEYESWAKCRVLLPHVKAAMTQKPKTEATLLEWASLLCRAAWYCLEVENDTDAATMSTASMVERKKVLGDMHLDTLLSMGMMGLAYKRCGRWREAEELARQVMEARKLILGEDHPSVISSIHNLALSFMHQSRWQEAETLLRPLPEKLKDVWGSAHHVQLSIMVNLARAQMEQDKLQESEELSLFVVETMKELLGTEHPRTLDSIRLLAEVYFEQGRWKEAEFLFTECMGSEKRLYGANNRTTLKSMSGLASTYRLQGRLTQAEELSVQVMNTSLTVLGENHPDTLSFMEELARTYKDQGQLNKAEELQLQVVNARKKVLGTEHVGSLASINNLAVIYSNQEKHVEAEELQVQVFEKYKKLLGSEHPTTLTSMGSLAVTYCNQGRLKEAEPLQLQALETGKKVLGVEHPSTLDRMANLAIIYSKQGRLKEAEQLGLQAMETEKKVLGVEHPTTLKTMSKLAAIYSHQGQLEEAEKLDVEVMETSRRVLGLEHTFTWLSDISLAHTWIRLGRLQEAAELEEQVLETTRRLRRLDHPHALACMNNLAFTRKTQGRRDEAIKLMEECVQLRSQVLGPGHPHTLSSSAALTKWRMEDVSPADSTLPDVVEPAPTGASG</sequence>
<dbReference type="SUPFAM" id="SSF48452">
    <property type="entry name" value="TPR-like"/>
    <property type="match status" value="4"/>
</dbReference>
<dbReference type="PANTHER" id="PTHR46082">
    <property type="entry name" value="ATP/GTP-BINDING PROTEIN-RELATED"/>
    <property type="match status" value="1"/>
</dbReference>
<dbReference type="Gene3D" id="3.40.50.300">
    <property type="entry name" value="P-loop containing nucleotide triphosphate hydrolases"/>
    <property type="match status" value="1"/>
</dbReference>
<dbReference type="EMBL" id="KN847492">
    <property type="protein sequence ID" value="KIW19668.1"/>
    <property type="molecule type" value="Genomic_DNA"/>
</dbReference>
<dbReference type="RefSeq" id="XP_016239884.1">
    <property type="nucleotide sequence ID" value="XM_016374608.1"/>
</dbReference>
<organism evidence="3 4">
    <name type="scientific">Exophiala spinifera</name>
    <dbReference type="NCBI Taxonomy" id="91928"/>
    <lineage>
        <taxon>Eukaryota</taxon>
        <taxon>Fungi</taxon>
        <taxon>Dikarya</taxon>
        <taxon>Ascomycota</taxon>
        <taxon>Pezizomycotina</taxon>
        <taxon>Eurotiomycetes</taxon>
        <taxon>Chaetothyriomycetidae</taxon>
        <taxon>Chaetothyriales</taxon>
        <taxon>Herpotrichiellaceae</taxon>
        <taxon>Exophiala</taxon>
    </lineage>
</organism>
<dbReference type="Proteomes" id="UP000053328">
    <property type="component" value="Unassembled WGS sequence"/>
</dbReference>
<proteinExistence type="predicted"/>
<dbReference type="SMART" id="SM00028">
    <property type="entry name" value="TPR"/>
    <property type="match status" value="7"/>
</dbReference>
<dbReference type="Pfam" id="PF13424">
    <property type="entry name" value="TPR_12"/>
    <property type="match status" value="5"/>
</dbReference>
<dbReference type="SUPFAM" id="SSF52540">
    <property type="entry name" value="P-loop containing nucleoside triphosphate hydrolases"/>
    <property type="match status" value="1"/>
</dbReference>